<accession>A0A5S5CB35</accession>
<name>A0A5S5CB35_9BACL</name>
<protein>
    <submittedName>
        <fullName evidence="1">Polyketide cyclase/dehydrase/lipid transport protein</fullName>
    </submittedName>
</protein>
<evidence type="ECO:0000313" key="1">
    <source>
        <dbReference type="EMBL" id="TYP76369.1"/>
    </source>
</evidence>
<sequence length="174" mass="19509">MMHATPGYTNLLNNTQLSTTLFEKEARFMVDVLTEIIIGAPVERTAAYAANPVHAPEWYVNIDSAEWARGDQVEIGAQAAFRARFLGKELSYVYEIAAYEPGKLLVMQTADGPFPMETTYAWESAGERATRMTLRNRGTPRGFSALVSPLMAFMMRRANNNDLRLLKKLLESRG</sequence>
<dbReference type="EMBL" id="VNHS01000003">
    <property type="protein sequence ID" value="TYP76369.1"/>
    <property type="molecule type" value="Genomic_DNA"/>
</dbReference>
<dbReference type="InterPro" id="IPR023393">
    <property type="entry name" value="START-like_dom_sf"/>
</dbReference>
<dbReference type="AlphaFoldDB" id="A0A5S5CB35"/>
<dbReference type="Pfam" id="PF10604">
    <property type="entry name" value="Polyketide_cyc2"/>
    <property type="match status" value="1"/>
</dbReference>
<comment type="caution">
    <text evidence="1">The sequence shown here is derived from an EMBL/GenBank/DDBJ whole genome shotgun (WGS) entry which is preliminary data.</text>
</comment>
<dbReference type="CDD" id="cd08865">
    <property type="entry name" value="SRPBCC_10"/>
    <property type="match status" value="1"/>
</dbReference>
<dbReference type="InterPro" id="IPR019587">
    <property type="entry name" value="Polyketide_cyclase/dehydratase"/>
</dbReference>
<keyword evidence="2" id="KW-1185">Reference proteome</keyword>
<evidence type="ECO:0000313" key="2">
    <source>
        <dbReference type="Proteomes" id="UP000323257"/>
    </source>
</evidence>
<gene>
    <name evidence="1" type="ORF">BCM02_10330</name>
</gene>
<dbReference type="SUPFAM" id="SSF55961">
    <property type="entry name" value="Bet v1-like"/>
    <property type="match status" value="1"/>
</dbReference>
<dbReference type="Proteomes" id="UP000323257">
    <property type="component" value="Unassembled WGS sequence"/>
</dbReference>
<reference evidence="1 2" key="1">
    <citation type="submission" date="2019-07" db="EMBL/GenBank/DDBJ databases">
        <title>Genomic Encyclopedia of Type Strains, Phase III (KMG-III): the genomes of soil and plant-associated and newly described type strains.</title>
        <authorList>
            <person name="Whitman W."/>
        </authorList>
    </citation>
    <scope>NUCLEOTIDE SEQUENCE [LARGE SCALE GENOMIC DNA]</scope>
    <source>
        <strain evidence="1 2">BL24</strain>
    </source>
</reference>
<proteinExistence type="predicted"/>
<organism evidence="1 2">
    <name type="scientific">Paenibacillus methanolicus</name>
    <dbReference type="NCBI Taxonomy" id="582686"/>
    <lineage>
        <taxon>Bacteria</taxon>
        <taxon>Bacillati</taxon>
        <taxon>Bacillota</taxon>
        <taxon>Bacilli</taxon>
        <taxon>Bacillales</taxon>
        <taxon>Paenibacillaceae</taxon>
        <taxon>Paenibacillus</taxon>
    </lineage>
</organism>
<dbReference type="Gene3D" id="3.30.530.20">
    <property type="match status" value="1"/>
</dbReference>